<dbReference type="InterPro" id="IPR036291">
    <property type="entry name" value="NAD(P)-bd_dom_sf"/>
</dbReference>
<gene>
    <name evidence="14" type="ORF">HMPREF9193_01352</name>
</gene>
<organism evidence="14 15">
    <name type="scientific">Treponema lecithinolyticum ATCC 700332</name>
    <dbReference type="NCBI Taxonomy" id="1321815"/>
    <lineage>
        <taxon>Bacteria</taxon>
        <taxon>Pseudomonadati</taxon>
        <taxon>Spirochaetota</taxon>
        <taxon>Spirochaetia</taxon>
        <taxon>Spirochaetales</taxon>
        <taxon>Treponemataceae</taxon>
        <taxon>Treponema</taxon>
    </lineage>
</organism>
<dbReference type="PANTHER" id="PTHR46718:SF1">
    <property type="entry name" value="ASPARTATE-SEMIALDEHYDE DEHYDROGENASE"/>
    <property type="match status" value="1"/>
</dbReference>
<evidence type="ECO:0000256" key="2">
    <source>
        <dbReference type="ARBA" id="ARBA00005021"/>
    </source>
</evidence>
<dbReference type="Pfam" id="PF01118">
    <property type="entry name" value="Semialdhyde_dh"/>
    <property type="match status" value="1"/>
</dbReference>
<evidence type="ECO:0000256" key="5">
    <source>
        <dbReference type="ARBA" id="ARBA00013120"/>
    </source>
</evidence>
<comment type="similarity">
    <text evidence="4">Belongs to the aspartate-semialdehyde dehydrogenase family.</text>
</comment>
<dbReference type="NCBIfam" id="TIGR00978">
    <property type="entry name" value="asd_EA"/>
    <property type="match status" value="1"/>
</dbReference>
<keyword evidence="6" id="KW-0028">Amino-acid biosynthesis</keyword>
<evidence type="ECO:0000256" key="9">
    <source>
        <dbReference type="ARBA" id="ARBA00022915"/>
    </source>
</evidence>
<evidence type="ECO:0000256" key="3">
    <source>
        <dbReference type="ARBA" id="ARBA00005097"/>
    </source>
</evidence>
<comment type="pathway">
    <text evidence="3">Amino-acid biosynthesis; L-threonine biosynthesis; L-threonine from L-aspartate: step 2/5.</text>
</comment>
<protein>
    <recommendedName>
        <fullName evidence="5">aspartate-semialdehyde dehydrogenase</fullName>
        <ecNumber evidence="5">1.2.1.11</ecNumber>
    </recommendedName>
</protein>
<dbReference type="CDD" id="cd18130">
    <property type="entry name" value="ASADH_C_arch_fung_like"/>
    <property type="match status" value="1"/>
</dbReference>
<keyword evidence="8" id="KW-0521">NADP</keyword>
<evidence type="ECO:0000313" key="15">
    <source>
        <dbReference type="Proteomes" id="UP000016649"/>
    </source>
</evidence>
<comment type="caution">
    <text evidence="14">The sequence shown here is derived from an EMBL/GenBank/DDBJ whole genome shotgun (WGS) entry which is preliminary data.</text>
</comment>
<proteinExistence type="inferred from homology"/>
<evidence type="ECO:0000256" key="6">
    <source>
        <dbReference type="ARBA" id="ARBA00022605"/>
    </source>
</evidence>
<keyword evidence="11" id="KW-0457">Lysine biosynthesis</keyword>
<dbReference type="NCBIfam" id="NF006416">
    <property type="entry name" value="PRK08664.1"/>
    <property type="match status" value="1"/>
</dbReference>
<dbReference type="RefSeq" id="WP_021687558.1">
    <property type="nucleotide sequence ID" value="NZ_KI260567.1"/>
</dbReference>
<dbReference type="InterPro" id="IPR005676">
    <property type="entry name" value="Asp_semi-ald_DH_pep-lack"/>
</dbReference>
<name>A0ABN0NY29_TRELE</name>
<comment type="function">
    <text evidence="1">Catalyzes the NADPH-dependent formation of L-aspartate-semialdehyde (L-ASA) by the reductive dephosphorylation of L-aspartyl-4-phosphate.</text>
</comment>
<dbReference type="Proteomes" id="UP000016649">
    <property type="component" value="Unassembled WGS sequence"/>
</dbReference>
<dbReference type="InterPro" id="IPR000534">
    <property type="entry name" value="Semialdehyde_DH_NAD-bd"/>
</dbReference>
<dbReference type="CDD" id="cd02315">
    <property type="entry name" value="ScASADH_like_N"/>
    <property type="match status" value="1"/>
</dbReference>
<evidence type="ECO:0000256" key="8">
    <source>
        <dbReference type="ARBA" id="ARBA00022857"/>
    </source>
</evidence>
<keyword evidence="10" id="KW-0560">Oxidoreductase</keyword>
<evidence type="ECO:0000256" key="4">
    <source>
        <dbReference type="ARBA" id="ARBA00010584"/>
    </source>
</evidence>
<sequence>MEKISVGILGATGMVGQRYVYLLANHPWFEVAYVAASPRSAGKSYEQVVEGRWLIGSDMPEGVRGLTVADANDVNAAQGKCRFVFSALEMEKETVKQLEEAYAASGIPVVSNASAHRWTDDVPMLIPEINPQHTDIIASQKRRRGWDKGFIAVKPNCSLQSYMLPVFALQKAGYPVKRMIVTTLQAVSGAGYPGVSSFDMIDNIVPFIGGEEEKTEKECLKILGTVQQERIVNAEKPLVAAHCNRVPVIDGHTACVSLEFDTPDKPTLEQIEHIWTSFRSAPQKLNLPSAPVQPIHVRREANRPQPVRDRDTDKGMAVTVGRLRNCPVFDIRFVALSHNTKRGAALGGILNAELLYAQGFFN</sequence>
<comment type="pathway">
    <text evidence="2">Amino-acid biosynthesis; L-methionine biosynthesis via de novo pathway; L-homoserine from L-aspartate: step 2/3.</text>
</comment>
<feature type="domain" description="Semialdehyde dehydrogenase NAD-binding" evidence="13">
    <location>
        <begin position="5"/>
        <end position="137"/>
    </location>
</feature>
<evidence type="ECO:0000256" key="1">
    <source>
        <dbReference type="ARBA" id="ARBA00002492"/>
    </source>
</evidence>
<dbReference type="PROSITE" id="PS01103">
    <property type="entry name" value="ASD"/>
    <property type="match status" value="1"/>
</dbReference>
<dbReference type="PIRSF" id="PIRSF000148">
    <property type="entry name" value="ASA_dh"/>
    <property type="match status" value="1"/>
</dbReference>
<keyword evidence="15" id="KW-1185">Reference proteome</keyword>
<keyword evidence="7" id="KW-0791">Threonine biosynthesis</keyword>
<dbReference type="InterPro" id="IPR051823">
    <property type="entry name" value="ASADH-related"/>
</dbReference>
<dbReference type="PANTHER" id="PTHR46718">
    <property type="entry name" value="ASPARTATE-SEMIALDEHYDE DEHYDROGENASE"/>
    <property type="match status" value="1"/>
</dbReference>
<keyword evidence="9" id="KW-0220">Diaminopimelate biosynthesis</keyword>
<dbReference type="SMART" id="SM00859">
    <property type="entry name" value="Semialdhyde_dh"/>
    <property type="match status" value="1"/>
</dbReference>
<evidence type="ECO:0000259" key="13">
    <source>
        <dbReference type="SMART" id="SM00859"/>
    </source>
</evidence>
<dbReference type="Pfam" id="PF02774">
    <property type="entry name" value="Semialdhyde_dhC"/>
    <property type="match status" value="1"/>
</dbReference>
<dbReference type="EC" id="1.2.1.11" evidence="5"/>
<reference evidence="14 15" key="1">
    <citation type="submission" date="2013-08" db="EMBL/GenBank/DDBJ databases">
        <authorList>
            <person name="Weinstock G."/>
            <person name="Sodergren E."/>
            <person name="Wylie T."/>
            <person name="Fulton L."/>
            <person name="Fulton R."/>
            <person name="Fronick C."/>
            <person name="O'Laughlin M."/>
            <person name="Godfrey J."/>
            <person name="Miner T."/>
            <person name="Herter B."/>
            <person name="Appelbaum E."/>
            <person name="Cordes M."/>
            <person name="Lek S."/>
            <person name="Wollam A."/>
            <person name="Pepin K.H."/>
            <person name="Palsikar V.B."/>
            <person name="Mitreva M."/>
            <person name="Wilson R.K."/>
        </authorList>
    </citation>
    <scope>NUCLEOTIDE SEQUENCE [LARGE SCALE GENOMIC DNA]</scope>
    <source>
        <strain evidence="14 15">ATCC 700332</strain>
    </source>
</reference>
<dbReference type="Gene3D" id="3.40.50.720">
    <property type="entry name" value="NAD(P)-binding Rossmann-like Domain"/>
    <property type="match status" value="1"/>
</dbReference>
<accession>A0ABN0NY29</accession>
<dbReference type="SUPFAM" id="SSF51735">
    <property type="entry name" value="NAD(P)-binding Rossmann-fold domains"/>
    <property type="match status" value="1"/>
</dbReference>
<dbReference type="Gene3D" id="3.30.360.10">
    <property type="entry name" value="Dihydrodipicolinate Reductase, domain 2"/>
    <property type="match status" value="1"/>
</dbReference>
<evidence type="ECO:0000256" key="11">
    <source>
        <dbReference type="ARBA" id="ARBA00023154"/>
    </source>
</evidence>
<dbReference type="InterPro" id="IPR012280">
    <property type="entry name" value="Semialdhyde_DH_dimer_dom"/>
</dbReference>
<evidence type="ECO:0000256" key="7">
    <source>
        <dbReference type="ARBA" id="ARBA00022697"/>
    </source>
</evidence>
<evidence type="ECO:0000313" key="14">
    <source>
        <dbReference type="EMBL" id="ERJ92595.1"/>
    </source>
</evidence>
<dbReference type="InterPro" id="IPR000319">
    <property type="entry name" value="Asp-semialdehyde_DH_CS"/>
</dbReference>
<evidence type="ECO:0000256" key="12">
    <source>
        <dbReference type="ARBA" id="ARBA00023167"/>
    </source>
</evidence>
<dbReference type="EMBL" id="AWVH01000033">
    <property type="protein sequence ID" value="ERJ92595.1"/>
    <property type="molecule type" value="Genomic_DNA"/>
</dbReference>
<keyword evidence="12" id="KW-0486">Methionine biosynthesis</keyword>
<evidence type="ECO:0000256" key="10">
    <source>
        <dbReference type="ARBA" id="ARBA00023002"/>
    </source>
</evidence>
<dbReference type="SUPFAM" id="SSF55347">
    <property type="entry name" value="Glyceraldehyde-3-phosphate dehydrogenase-like, C-terminal domain"/>
    <property type="match status" value="1"/>
</dbReference>